<feature type="compositionally biased region" description="Low complexity" evidence="4">
    <location>
        <begin position="222"/>
        <end position="231"/>
    </location>
</feature>
<dbReference type="RefSeq" id="WP_184508826.1">
    <property type="nucleotide sequence ID" value="NZ_JACHVT010000002.1"/>
</dbReference>
<proteinExistence type="inferred from homology"/>
<keyword evidence="3 5" id="KW-0808">Transferase</keyword>
<dbReference type="PANTHER" id="PTHR12526:SF640">
    <property type="entry name" value="COLANIC ACID BIOSYNTHESIS GLYCOSYLTRANSFERASE WCAL-RELATED"/>
    <property type="match status" value="1"/>
</dbReference>
<evidence type="ECO:0000313" key="6">
    <source>
        <dbReference type="Proteomes" id="UP000590811"/>
    </source>
</evidence>
<dbReference type="Proteomes" id="UP000590811">
    <property type="component" value="Unassembled WGS sequence"/>
</dbReference>
<dbReference type="Gene3D" id="3.40.50.2000">
    <property type="entry name" value="Glycogen Phosphorylase B"/>
    <property type="match status" value="2"/>
</dbReference>
<dbReference type="PANTHER" id="PTHR12526">
    <property type="entry name" value="GLYCOSYLTRANSFERASE"/>
    <property type="match status" value="1"/>
</dbReference>
<keyword evidence="2" id="KW-0328">Glycosyltransferase</keyword>
<dbReference type="GO" id="GO:0016757">
    <property type="term" value="F:glycosyltransferase activity"/>
    <property type="evidence" value="ECO:0007669"/>
    <property type="project" value="UniProtKB-KW"/>
</dbReference>
<feature type="region of interest" description="Disordered" evidence="4">
    <location>
        <begin position="205"/>
        <end position="235"/>
    </location>
</feature>
<evidence type="ECO:0000256" key="2">
    <source>
        <dbReference type="ARBA" id="ARBA00022676"/>
    </source>
</evidence>
<organism evidence="5 6">
    <name type="scientific">Terracoccus luteus</name>
    <dbReference type="NCBI Taxonomy" id="53356"/>
    <lineage>
        <taxon>Bacteria</taxon>
        <taxon>Bacillati</taxon>
        <taxon>Actinomycetota</taxon>
        <taxon>Actinomycetes</taxon>
        <taxon>Micrococcales</taxon>
        <taxon>Intrasporangiaceae</taxon>
        <taxon>Terracoccus</taxon>
    </lineage>
</organism>
<dbReference type="Gene3D" id="1.25.10.10">
    <property type="entry name" value="Leucine-rich Repeat Variant"/>
    <property type="match status" value="1"/>
</dbReference>
<evidence type="ECO:0000313" key="5">
    <source>
        <dbReference type="EMBL" id="MBB2985910.1"/>
    </source>
</evidence>
<reference evidence="5 6" key="1">
    <citation type="submission" date="2020-08" db="EMBL/GenBank/DDBJ databases">
        <title>Genomic Encyclopedia of Type Strains, Phase IV (KMG-V): Genome sequencing to study the core and pangenomes of soil and plant-associated prokaryotes.</title>
        <authorList>
            <person name="Whitman W."/>
        </authorList>
    </citation>
    <scope>NUCLEOTIDE SEQUENCE [LARGE SCALE GENOMIC DNA]</scope>
    <source>
        <strain evidence="5 6">B3ACCR2</strain>
    </source>
</reference>
<dbReference type="InterPro" id="IPR011989">
    <property type="entry name" value="ARM-like"/>
</dbReference>
<dbReference type="EMBL" id="JACHVT010000002">
    <property type="protein sequence ID" value="MBB2985910.1"/>
    <property type="molecule type" value="Genomic_DNA"/>
</dbReference>
<dbReference type="Pfam" id="PF13646">
    <property type="entry name" value="HEAT_2"/>
    <property type="match status" value="1"/>
</dbReference>
<name>A0A839PNY8_9MICO</name>
<evidence type="ECO:0000256" key="1">
    <source>
        <dbReference type="ARBA" id="ARBA00009481"/>
    </source>
</evidence>
<protein>
    <submittedName>
        <fullName evidence="5">Glycosyltransferase involved in cell wall biosynthesis</fullName>
    </submittedName>
</protein>
<sequence>MVEQTAGCLVAARESAGDAPHPVPVREALAAVRDAPTLLEALRLGPDLERSAAAEGPDGADVLLEATRGTDALTASLAVRALGRVGGPASADALVDLLSTGPDHLRDAAAEALRGVTLTERALAPLAEAVAEGGFRGMLAQWTLEVWGATEPDAVGRALEAALARCSTPAGRAALVETWGLLHGEAAEEALCRLALDDTEPHASRAAATAALGDREPDAADRPAATAPRAPSARHDALAQVADDGGPLGSVAALALSDLARPPAAAESPASATPAAPAGPFTVAQLFLHADVDGDLSRAGQGDTGGIATLLVQLGDALLQANPGISRVLTVSRGRPDDAALGLVHLDRRGHHYLSVPLWGPPVPAGRAWPLRVAVRRGLRRILRAAGRVDALHLRMGDVATMVAADVADELGIPVVFTLAPDPNALVASRDAAGTLTREGFGEADAVEHLVFRERLLGRLQRRADHLVLFPRPQLADDMARLMGLDVRAEADRVTPVAEGISLEAVDRAAAAVTTATPPARERQALDELDRLLDTLPAHRRRLPLAVSVGRLNRVKGTATLVQAWAADRRLHERCTLLVVGGDLADPSDDEREQLDAIDAVVPLDDAASRGLLLPGHRPNATVTTWLAAVRAGRPGRAAAHGVYVSSSLKEEFGIAILEAMATGLPVVAPATGGPATYVDDGVTGILVDTASASALTEAVHAALDLAATPDAEEHAEQARRMVRERFGIAGMADALSTIYHAVAPTEVAR</sequence>
<dbReference type="InterPro" id="IPR016024">
    <property type="entry name" value="ARM-type_fold"/>
</dbReference>
<evidence type="ECO:0000256" key="3">
    <source>
        <dbReference type="ARBA" id="ARBA00022679"/>
    </source>
</evidence>
<dbReference type="Pfam" id="PF13692">
    <property type="entry name" value="Glyco_trans_1_4"/>
    <property type="match status" value="1"/>
</dbReference>
<dbReference type="AlphaFoldDB" id="A0A839PNY8"/>
<evidence type="ECO:0000256" key="4">
    <source>
        <dbReference type="SAM" id="MobiDB-lite"/>
    </source>
</evidence>
<dbReference type="SUPFAM" id="SSF53756">
    <property type="entry name" value="UDP-Glycosyltransferase/glycogen phosphorylase"/>
    <property type="match status" value="1"/>
</dbReference>
<comment type="caution">
    <text evidence="5">The sequence shown here is derived from an EMBL/GenBank/DDBJ whole genome shotgun (WGS) entry which is preliminary data.</text>
</comment>
<dbReference type="SUPFAM" id="SSF48371">
    <property type="entry name" value="ARM repeat"/>
    <property type="match status" value="1"/>
</dbReference>
<accession>A0A839PNY8</accession>
<comment type="similarity">
    <text evidence="1">Belongs to the glycosyltransferase group 1 family. Glycosyltransferase 4 subfamily.</text>
</comment>
<gene>
    <name evidence="5" type="ORF">FHW14_001059</name>
</gene>